<proteinExistence type="predicted"/>
<organism evidence="1 2">
    <name type="scientific">Sphaerodactylus townsendi</name>
    <dbReference type="NCBI Taxonomy" id="933632"/>
    <lineage>
        <taxon>Eukaryota</taxon>
        <taxon>Metazoa</taxon>
        <taxon>Chordata</taxon>
        <taxon>Craniata</taxon>
        <taxon>Vertebrata</taxon>
        <taxon>Euteleostomi</taxon>
        <taxon>Lepidosauria</taxon>
        <taxon>Squamata</taxon>
        <taxon>Bifurcata</taxon>
        <taxon>Gekkota</taxon>
        <taxon>Sphaerodactylidae</taxon>
        <taxon>Sphaerodactylus</taxon>
    </lineage>
</organism>
<reference evidence="1" key="1">
    <citation type="submission" date="2021-08" db="EMBL/GenBank/DDBJ databases">
        <title>The first chromosome-level gecko genome reveals the dynamic sex chromosomes of Neotropical dwarf geckos (Sphaerodactylidae: Sphaerodactylus).</title>
        <authorList>
            <person name="Pinto B.J."/>
            <person name="Keating S.E."/>
            <person name="Gamble T."/>
        </authorList>
    </citation>
    <scope>NUCLEOTIDE SEQUENCE</scope>
    <source>
        <strain evidence="1">TG3544</strain>
    </source>
</reference>
<evidence type="ECO:0000313" key="2">
    <source>
        <dbReference type="Proteomes" id="UP000827872"/>
    </source>
</evidence>
<protein>
    <submittedName>
        <fullName evidence="1">Mucin-6</fullName>
    </submittedName>
</protein>
<evidence type="ECO:0000313" key="1">
    <source>
        <dbReference type="EMBL" id="KAH8013858.1"/>
    </source>
</evidence>
<accession>A0ACB8G479</accession>
<dbReference type="EMBL" id="CM037615">
    <property type="protein sequence ID" value="KAH8013858.1"/>
    <property type="molecule type" value="Genomic_DNA"/>
</dbReference>
<dbReference type="Proteomes" id="UP000827872">
    <property type="component" value="Linkage Group LG02"/>
</dbReference>
<gene>
    <name evidence="1" type="primary">MUC6_1</name>
    <name evidence="1" type="ORF">K3G42_022792</name>
</gene>
<keyword evidence="2" id="KW-1185">Reference proteome</keyword>
<comment type="caution">
    <text evidence="1">The sequence shown here is derived from an EMBL/GenBank/DDBJ whole genome shotgun (WGS) entry which is preliminary data.</text>
</comment>
<sequence>MMILADRTYTVSGVNPLIKYFVKENSLHFIIDIIIPGKYNIVLIWNRHMNIFIKIFREAQDLLCGLCGNYNGNIRDDFETRSKYVASNELEFVNSWKENPVCGDVFFVVDPCSKNPYRKAWAEKKCSIINSKVFAACHSKVYRMPYYENCVRDSCGCDTGGDCECMCDAIAVYAKACLDVGVCVDWRAPEFCPVYCDYFNTHQKIGMQGTYYNYIDELNCTWHYRPCNCPLQLQSYKYANVEGCYNCSQNEYYDHQTQSCVPCAPSTTPPPSTTGEYQTLNNRDHSSHNYITSNNRNFIAKNKTTLNQNNKNTTNDTIPTYNQNSHTDIHHTENSPKRPHHNQKTNLHHKITNIIHNDKHTKPNTH</sequence>
<name>A0ACB8G479_9SAUR</name>